<organism evidence="6 7">
    <name type="scientific">Anaerococcus tetradius</name>
    <dbReference type="NCBI Taxonomy" id="33036"/>
    <lineage>
        <taxon>Bacteria</taxon>
        <taxon>Bacillati</taxon>
        <taxon>Bacillota</taxon>
        <taxon>Tissierellia</taxon>
        <taxon>Tissierellales</taxon>
        <taxon>Peptoniphilaceae</taxon>
        <taxon>Anaerococcus</taxon>
    </lineage>
</organism>
<dbReference type="InterPro" id="IPR003593">
    <property type="entry name" value="AAA+_ATPase"/>
</dbReference>
<dbReference type="OrthoDB" id="9806726at2"/>
<gene>
    <name evidence="6" type="ORF">HMPREF3200_00291</name>
</gene>
<dbReference type="PANTHER" id="PTHR42734">
    <property type="entry name" value="METAL TRANSPORT SYSTEM ATP-BINDING PROTEIN TM_0124-RELATED"/>
    <property type="match status" value="1"/>
</dbReference>
<sequence>MKAIEIKDVTFAYNKIPVIKSCDFSLEMGDLALILGGNGSGKSTLIKLMLGELKKDTGSIKILGKNIEDYKSYKDIGYLPQINIVNKISFPITCLELVSLNLYEDFGFIKIPRKSHYKKAKDILNKMGMGDFINTPVNELSGGLAQRAMIAKAMINNPQILILDEPTAGVDKESKANFFETIDILSEKFSITIVMVTHELKEMESLNFTMKKYEMTEGRLVEC</sequence>
<evidence type="ECO:0000256" key="2">
    <source>
        <dbReference type="ARBA" id="ARBA00022448"/>
    </source>
</evidence>
<dbReference type="SUPFAM" id="SSF52540">
    <property type="entry name" value="P-loop containing nucleoside triphosphate hydrolases"/>
    <property type="match status" value="1"/>
</dbReference>
<dbReference type="Proteomes" id="UP000070383">
    <property type="component" value="Unassembled WGS sequence"/>
</dbReference>
<evidence type="ECO:0000313" key="6">
    <source>
        <dbReference type="EMBL" id="KWZ79233.1"/>
    </source>
</evidence>
<keyword evidence="3" id="KW-0547">Nucleotide-binding</keyword>
<reference evidence="7" key="1">
    <citation type="submission" date="2016-01" db="EMBL/GenBank/DDBJ databases">
        <authorList>
            <person name="Mitreva M."/>
            <person name="Pepin K.H."/>
            <person name="Mihindukulasuriya K.A."/>
            <person name="Fulton R."/>
            <person name="Fronick C."/>
            <person name="O'Laughlin M."/>
            <person name="Miner T."/>
            <person name="Herter B."/>
            <person name="Rosa B.A."/>
            <person name="Cordes M."/>
            <person name="Tomlinson C."/>
            <person name="Wollam A."/>
            <person name="Palsikar V.B."/>
            <person name="Mardis E.R."/>
            <person name="Wilson R.K."/>
        </authorList>
    </citation>
    <scope>NUCLEOTIDE SEQUENCE [LARGE SCALE GENOMIC DNA]</scope>
    <source>
        <strain evidence="7">MJR8151</strain>
    </source>
</reference>
<dbReference type="STRING" id="33036.HMPREF3200_00291"/>
<comment type="similarity">
    <text evidence="1">Belongs to the ABC transporter superfamily.</text>
</comment>
<dbReference type="GO" id="GO:0005524">
    <property type="term" value="F:ATP binding"/>
    <property type="evidence" value="ECO:0007669"/>
    <property type="project" value="UniProtKB-KW"/>
</dbReference>
<dbReference type="InterPro" id="IPR003439">
    <property type="entry name" value="ABC_transporter-like_ATP-bd"/>
</dbReference>
<keyword evidence="2" id="KW-0813">Transport</keyword>
<protein>
    <submittedName>
        <fullName evidence="6">ABC transporter, ATP-binding protein</fullName>
    </submittedName>
</protein>
<evidence type="ECO:0000259" key="5">
    <source>
        <dbReference type="PROSITE" id="PS50893"/>
    </source>
</evidence>
<feature type="domain" description="ABC transporter" evidence="5">
    <location>
        <begin position="4"/>
        <end position="223"/>
    </location>
</feature>
<accession>A0A133KHZ9</accession>
<dbReference type="AlphaFoldDB" id="A0A133KHZ9"/>
<comment type="caution">
    <text evidence="6">The sequence shown here is derived from an EMBL/GenBank/DDBJ whole genome shotgun (WGS) entry which is preliminary data.</text>
</comment>
<dbReference type="SMART" id="SM00382">
    <property type="entry name" value="AAA"/>
    <property type="match status" value="1"/>
</dbReference>
<keyword evidence="7" id="KW-1185">Reference proteome</keyword>
<dbReference type="InterPro" id="IPR050153">
    <property type="entry name" value="Metal_Ion_Import_ABC"/>
</dbReference>
<name>A0A133KHZ9_9FIRM</name>
<dbReference type="Gene3D" id="3.40.50.300">
    <property type="entry name" value="P-loop containing nucleotide triphosphate hydrolases"/>
    <property type="match status" value="1"/>
</dbReference>
<dbReference type="RefSeq" id="WP_004836515.1">
    <property type="nucleotide sequence ID" value="NZ_CAMPNK010000029.1"/>
</dbReference>
<evidence type="ECO:0000256" key="1">
    <source>
        <dbReference type="ARBA" id="ARBA00005417"/>
    </source>
</evidence>
<dbReference type="InterPro" id="IPR027417">
    <property type="entry name" value="P-loop_NTPase"/>
</dbReference>
<dbReference type="PATRIC" id="fig|33036.3.peg.294"/>
<keyword evidence="4 6" id="KW-0067">ATP-binding</keyword>
<evidence type="ECO:0000256" key="3">
    <source>
        <dbReference type="ARBA" id="ARBA00022741"/>
    </source>
</evidence>
<dbReference type="PANTHER" id="PTHR42734:SF17">
    <property type="entry name" value="METAL TRANSPORT SYSTEM ATP-BINDING PROTEIN TM_0124-RELATED"/>
    <property type="match status" value="1"/>
</dbReference>
<dbReference type="PROSITE" id="PS50893">
    <property type="entry name" value="ABC_TRANSPORTER_2"/>
    <property type="match status" value="1"/>
</dbReference>
<evidence type="ECO:0000256" key="4">
    <source>
        <dbReference type="ARBA" id="ARBA00022840"/>
    </source>
</evidence>
<dbReference type="EMBL" id="LRPM01000005">
    <property type="protein sequence ID" value="KWZ79233.1"/>
    <property type="molecule type" value="Genomic_DNA"/>
</dbReference>
<proteinExistence type="inferred from homology"/>
<dbReference type="GO" id="GO:0016887">
    <property type="term" value="F:ATP hydrolysis activity"/>
    <property type="evidence" value="ECO:0007669"/>
    <property type="project" value="InterPro"/>
</dbReference>
<evidence type="ECO:0000313" key="7">
    <source>
        <dbReference type="Proteomes" id="UP000070383"/>
    </source>
</evidence>
<dbReference type="Pfam" id="PF00005">
    <property type="entry name" value="ABC_tran"/>
    <property type="match status" value="1"/>
</dbReference>